<evidence type="ECO:0000313" key="4">
    <source>
        <dbReference type="Proteomes" id="UP000228979"/>
    </source>
</evidence>
<keyword evidence="3" id="KW-0378">Hydrolase</keyword>
<evidence type="ECO:0000313" key="3">
    <source>
        <dbReference type="EMBL" id="PIM95562.1"/>
    </source>
</evidence>
<feature type="domain" description="G" evidence="1">
    <location>
        <begin position="211"/>
        <end position="312"/>
    </location>
</feature>
<dbReference type="EC" id="3.6.-.-" evidence="3"/>
<dbReference type="EMBL" id="NXGP01000086">
    <property type="protein sequence ID" value="PIM95562.1"/>
    <property type="molecule type" value="Genomic_DNA"/>
</dbReference>
<dbReference type="PANTHER" id="PTHR42714:SF3">
    <property type="entry name" value="HFLX-TYPE G DOMAIN-CONTAINING PROTEIN"/>
    <property type="match status" value="1"/>
</dbReference>
<protein>
    <submittedName>
        <fullName evidence="3">tRNA modification GTPase MnmE</fullName>
        <ecNumber evidence="3">3.6.-.-</ecNumber>
    </submittedName>
</protein>
<dbReference type="InterPro" id="IPR018948">
    <property type="entry name" value="GTP-bd_TrmE_N"/>
</dbReference>
<dbReference type="InterPro" id="IPR006073">
    <property type="entry name" value="GTP-bd"/>
</dbReference>
<dbReference type="Proteomes" id="UP000228979">
    <property type="component" value="Unassembled WGS sequence"/>
</dbReference>
<feature type="domain" description="GTP-binding protein TrmE N-terminal" evidence="2">
    <location>
        <begin position="33"/>
        <end position="144"/>
    </location>
</feature>
<keyword evidence="4" id="KW-1185">Reference proteome</keyword>
<dbReference type="Gene3D" id="3.30.1360.120">
    <property type="entry name" value="Probable tRNA modification gtpase trme, domain 1"/>
    <property type="match status" value="1"/>
</dbReference>
<comment type="caution">
    <text evidence="3">The sequence shown here is derived from an EMBL/GenBank/DDBJ whole genome shotgun (WGS) entry which is preliminary data.</text>
</comment>
<dbReference type="Pfam" id="PF10396">
    <property type="entry name" value="TrmE_N"/>
    <property type="match status" value="1"/>
</dbReference>
<dbReference type="Gene3D" id="3.40.50.300">
    <property type="entry name" value="P-loop containing nucleotide triphosphate hydrolases"/>
    <property type="match status" value="1"/>
</dbReference>
<evidence type="ECO:0000259" key="1">
    <source>
        <dbReference type="Pfam" id="PF01926"/>
    </source>
</evidence>
<dbReference type="InterPro" id="IPR005225">
    <property type="entry name" value="Small_GTP-bd"/>
</dbReference>
<dbReference type="NCBIfam" id="TIGR00231">
    <property type="entry name" value="small_GTP"/>
    <property type="match status" value="1"/>
</dbReference>
<dbReference type="PANTHER" id="PTHR42714">
    <property type="entry name" value="TRNA MODIFICATION GTPASE GTPBP3"/>
    <property type="match status" value="1"/>
</dbReference>
<dbReference type="InterPro" id="IPR027266">
    <property type="entry name" value="TrmE/GcvT-like"/>
</dbReference>
<dbReference type="InterPro" id="IPR027368">
    <property type="entry name" value="MnmE_dom2"/>
</dbReference>
<dbReference type="Pfam" id="PF01926">
    <property type="entry name" value="MMR_HSR1"/>
    <property type="match status" value="1"/>
</dbReference>
<dbReference type="Gene3D" id="1.20.120.430">
    <property type="entry name" value="tRNA modification GTPase MnmE domain 2"/>
    <property type="match status" value="1"/>
</dbReference>
<accession>A0ABX4MFX0</accession>
<reference evidence="3" key="1">
    <citation type="submission" date="2017-09" db="EMBL/GenBank/DDBJ databases">
        <authorList>
            <person name="Campbell M.A."/>
            <person name="Lukasik P."/>
            <person name="Simon C."/>
            <person name="McCutcheon J.P."/>
        </authorList>
    </citation>
    <scope>NUCLEOTIDE SEQUENCE [LARGE SCALE GENOMIC DNA]</scope>
    <source>
        <strain evidence="3">TRYCRA</strain>
    </source>
</reference>
<proteinExistence type="predicted"/>
<organism evidence="3 4">
    <name type="scientific">Candidatus Hodgkinia cicadicola</name>
    <dbReference type="NCBI Taxonomy" id="573658"/>
    <lineage>
        <taxon>Bacteria</taxon>
        <taxon>Pseudomonadati</taxon>
        <taxon>Pseudomonadota</taxon>
        <taxon>Alphaproteobacteria</taxon>
        <taxon>Hyphomicrobiales</taxon>
        <taxon>Candidatus Hodgkinia</taxon>
    </lineage>
</organism>
<name>A0ABX4MFX0_9HYPH</name>
<gene>
    <name evidence="3" type="primary">trmE</name>
    <name evidence="3" type="ORF">trycra_181</name>
</gene>
<dbReference type="GO" id="GO:0016787">
    <property type="term" value="F:hydrolase activity"/>
    <property type="evidence" value="ECO:0007669"/>
    <property type="project" value="UniProtKB-KW"/>
</dbReference>
<evidence type="ECO:0000259" key="2">
    <source>
        <dbReference type="Pfam" id="PF10396"/>
    </source>
</evidence>
<sequence length="409" mass="46096">MSIKFEELTNNQTLKENKLIYDKQVLNITRNTTIYAVINKLPCAIAIIRLSGDLVLKVLNECIDNLLESDSWKTTTLIQINKPINKCVVRWQPSPDSPTGEDYAELHVFGIQMIINKLTNKFKSMGLELAKKGEFTKRGLNNNKISSKEVIEIASYYGMKIKSFAMEQVKTAFRNVILRLESNNSQNITMEINQLTTNLTELIKTSLRLNNVCIVGNTNVGKSSLFNVLSGRNRAIVDSNSGTTRDVLCSHFKSFNLLDTPGFNQQNVNPKYITNAWSYINNAGVIAFIRDSTCSSEPFLRIKHKAAIVIIESKADLVHVLPKKEGVIWVSAYTMEGIPQINSIFKQLTNKTIITQSQTNALVLLKKSRSIKNLETKIEMLKMANRMLNTDNDDFVNACNITNYLCLGK</sequence>
<dbReference type="SUPFAM" id="SSF52540">
    <property type="entry name" value="P-loop containing nucleoside triphosphate hydrolases"/>
    <property type="match status" value="1"/>
</dbReference>
<dbReference type="InterPro" id="IPR027417">
    <property type="entry name" value="P-loop_NTPase"/>
</dbReference>